<keyword evidence="3" id="KW-0472">Membrane</keyword>
<sequence>MQDLSQFKLPKNFRGRNAIWVQIWWVVQSMLFGTSLQFMYGWRRFLLRLFGAEIGKNVIIRPSVKVTYPWKLSVGDNSWIGDDVVLYTLGTIKIGKNSVVSQRSYLCTGSHDYSQITFPIFEKSIKIEDEVWIATDVYIGPGVEICSGSVVGARSSVFKNIEKKGVYVGSPVRYVKTRD</sequence>
<dbReference type="Gene3D" id="2.160.10.10">
    <property type="entry name" value="Hexapeptide repeat proteins"/>
    <property type="match status" value="1"/>
</dbReference>
<dbReference type="PANTHER" id="PTHR23416">
    <property type="entry name" value="SIALIC ACID SYNTHASE-RELATED"/>
    <property type="match status" value="1"/>
</dbReference>
<dbReference type="GO" id="GO:0008374">
    <property type="term" value="F:O-acyltransferase activity"/>
    <property type="evidence" value="ECO:0007669"/>
    <property type="project" value="TreeGrafter"/>
</dbReference>
<evidence type="ECO:0000313" key="4">
    <source>
        <dbReference type="EMBL" id="PWJ40933.1"/>
    </source>
</evidence>
<dbReference type="InterPro" id="IPR001451">
    <property type="entry name" value="Hexapep"/>
</dbReference>
<protein>
    <submittedName>
        <fullName evidence="4">Putative colanic acid biosynthesis acetyltransferase WcaF</fullName>
    </submittedName>
</protein>
<proteinExistence type="inferred from homology"/>
<evidence type="ECO:0000313" key="5">
    <source>
        <dbReference type="Proteomes" id="UP000245535"/>
    </source>
</evidence>
<dbReference type="Proteomes" id="UP000245535">
    <property type="component" value="Unassembled WGS sequence"/>
</dbReference>
<dbReference type="InterPro" id="IPR051159">
    <property type="entry name" value="Hexapeptide_acetyltransf"/>
</dbReference>
<keyword evidence="2 4" id="KW-0808">Transferase</keyword>
<dbReference type="CDD" id="cd05825">
    <property type="entry name" value="LbH_wcaF_like"/>
    <property type="match status" value="1"/>
</dbReference>
<dbReference type="SUPFAM" id="SSF51161">
    <property type="entry name" value="Trimeric LpxA-like enzymes"/>
    <property type="match status" value="1"/>
</dbReference>
<dbReference type="AlphaFoldDB" id="A0A315ZW78"/>
<comment type="caution">
    <text evidence="4">The sequence shown here is derived from an EMBL/GenBank/DDBJ whole genome shotgun (WGS) entry which is preliminary data.</text>
</comment>
<dbReference type="EMBL" id="QGDO01000004">
    <property type="protein sequence ID" value="PWJ40933.1"/>
    <property type="molecule type" value="Genomic_DNA"/>
</dbReference>
<comment type="similarity">
    <text evidence="1">Belongs to the transferase hexapeptide repeat family.</text>
</comment>
<evidence type="ECO:0000256" key="2">
    <source>
        <dbReference type="ARBA" id="ARBA00022679"/>
    </source>
</evidence>
<dbReference type="NCBIfam" id="NF007797">
    <property type="entry name" value="PRK10502.1"/>
    <property type="match status" value="1"/>
</dbReference>
<reference evidence="4 5" key="1">
    <citation type="submission" date="2018-03" db="EMBL/GenBank/DDBJ databases">
        <title>Genomic Encyclopedia of Archaeal and Bacterial Type Strains, Phase II (KMG-II): from individual species to whole genera.</title>
        <authorList>
            <person name="Goeker M."/>
        </authorList>
    </citation>
    <scope>NUCLEOTIDE SEQUENCE [LARGE SCALE GENOMIC DNA]</scope>
    <source>
        <strain evidence="4 5">DSM 28229</strain>
    </source>
</reference>
<accession>A0A315ZW78</accession>
<dbReference type="InterPro" id="IPR011004">
    <property type="entry name" value="Trimer_LpxA-like_sf"/>
</dbReference>
<evidence type="ECO:0000256" key="3">
    <source>
        <dbReference type="SAM" id="Phobius"/>
    </source>
</evidence>
<dbReference type="OrthoDB" id="9814490at2"/>
<keyword evidence="3" id="KW-1133">Transmembrane helix</keyword>
<feature type="transmembrane region" description="Helical" evidence="3">
    <location>
        <begin position="20"/>
        <end position="40"/>
    </location>
</feature>
<gene>
    <name evidence="4" type="ORF">BC781_104199</name>
</gene>
<keyword evidence="5" id="KW-1185">Reference proteome</keyword>
<keyword evidence="3" id="KW-0812">Transmembrane</keyword>
<evidence type="ECO:0000256" key="1">
    <source>
        <dbReference type="ARBA" id="ARBA00007274"/>
    </source>
</evidence>
<name>A0A315ZW78_SEDFL</name>
<dbReference type="PANTHER" id="PTHR23416:SF23">
    <property type="entry name" value="ACETYLTRANSFERASE C18B11.09C-RELATED"/>
    <property type="match status" value="1"/>
</dbReference>
<dbReference type="Pfam" id="PF00132">
    <property type="entry name" value="Hexapep"/>
    <property type="match status" value="1"/>
</dbReference>
<organism evidence="4 5">
    <name type="scientific">Sediminitomix flava</name>
    <dbReference type="NCBI Taxonomy" id="379075"/>
    <lineage>
        <taxon>Bacteria</taxon>
        <taxon>Pseudomonadati</taxon>
        <taxon>Bacteroidota</taxon>
        <taxon>Cytophagia</taxon>
        <taxon>Cytophagales</taxon>
        <taxon>Flammeovirgaceae</taxon>
        <taxon>Sediminitomix</taxon>
    </lineage>
</organism>
<dbReference type="RefSeq" id="WP_109619816.1">
    <property type="nucleotide sequence ID" value="NZ_QGDO01000004.1"/>
</dbReference>
<dbReference type="GO" id="GO:0005829">
    <property type="term" value="C:cytosol"/>
    <property type="evidence" value="ECO:0007669"/>
    <property type="project" value="TreeGrafter"/>
</dbReference>